<evidence type="ECO:0008006" key="4">
    <source>
        <dbReference type="Google" id="ProtNLM"/>
    </source>
</evidence>
<gene>
    <name evidence="2" type="ORF">DFP82_102162</name>
</gene>
<keyword evidence="3" id="KW-1185">Reference proteome</keyword>
<name>A0A2V4V5V6_9GAMM</name>
<evidence type="ECO:0000256" key="1">
    <source>
        <dbReference type="SAM" id="Phobius"/>
    </source>
</evidence>
<dbReference type="Proteomes" id="UP000247746">
    <property type="component" value="Unassembled WGS sequence"/>
</dbReference>
<evidence type="ECO:0000313" key="3">
    <source>
        <dbReference type="Proteomes" id="UP000247746"/>
    </source>
</evidence>
<feature type="transmembrane region" description="Helical" evidence="1">
    <location>
        <begin position="24"/>
        <end position="45"/>
    </location>
</feature>
<sequence length="51" mass="5938">MFKSVLTRKWETSMKKLSKKKSQWLWFVGLYVAGFLVVFTIAQLIKLAMGV</sequence>
<reference evidence="2 3" key="1">
    <citation type="submission" date="2018-06" db="EMBL/GenBank/DDBJ databases">
        <title>Genomic Encyclopedia of Type Strains, Phase III (KMG-III): the genomes of soil and plant-associated and newly described type strains.</title>
        <authorList>
            <person name="Whitman W."/>
        </authorList>
    </citation>
    <scope>NUCLEOTIDE SEQUENCE [LARGE SCALE GENOMIC DNA]</scope>
    <source>
        <strain evidence="2 3">CECT 5889</strain>
    </source>
</reference>
<dbReference type="AlphaFoldDB" id="A0A2V4V5V6"/>
<evidence type="ECO:0000313" key="2">
    <source>
        <dbReference type="EMBL" id="PYE40200.1"/>
    </source>
</evidence>
<protein>
    <recommendedName>
        <fullName evidence="4">DUF2474 family protein</fullName>
    </recommendedName>
</protein>
<comment type="caution">
    <text evidence="2">The sequence shown here is derived from an EMBL/GenBank/DDBJ whole genome shotgun (WGS) entry which is preliminary data.</text>
</comment>
<keyword evidence="1" id="KW-0812">Transmembrane</keyword>
<dbReference type="EMBL" id="QJSU01000002">
    <property type="protein sequence ID" value="PYE40200.1"/>
    <property type="molecule type" value="Genomic_DNA"/>
</dbReference>
<keyword evidence="1" id="KW-1133">Transmembrane helix</keyword>
<accession>A0A2V4V5V6</accession>
<organism evidence="2 3">
    <name type="scientific">Psychrobacter fozii</name>
    <dbReference type="NCBI Taxonomy" id="198480"/>
    <lineage>
        <taxon>Bacteria</taxon>
        <taxon>Pseudomonadati</taxon>
        <taxon>Pseudomonadota</taxon>
        <taxon>Gammaproteobacteria</taxon>
        <taxon>Moraxellales</taxon>
        <taxon>Moraxellaceae</taxon>
        <taxon>Psychrobacter</taxon>
    </lineage>
</organism>
<proteinExistence type="predicted"/>
<keyword evidence="1" id="KW-0472">Membrane</keyword>